<dbReference type="PANTHER" id="PTHR20948:SF2">
    <property type="entry name" value="TRANSMEMBRANE PROTEIN 164"/>
    <property type="match status" value="1"/>
</dbReference>
<dbReference type="AlphaFoldDB" id="A0A183IZD0"/>
<dbReference type="Pfam" id="PF14808">
    <property type="entry name" value="TMEM164"/>
    <property type="match status" value="1"/>
</dbReference>
<evidence type="ECO:0000313" key="2">
    <source>
        <dbReference type="EMBL" id="VDP20432.1"/>
    </source>
</evidence>
<feature type="transmembrane region" description="Helical" evidence="1">
    <location>
        <begin position="192"/>
        <end position="210"/>
    </location>
</feature>
<organism evidence="4">
    <name type="scientific">Soboliphyme baturini</name>
    <dbReference type="NCBI Taxonomy" id="241478"/>
    <lineage>
        <taxon>Eukaryota</taxon>
        <taxon>Metazoa</taxon>
        <taxon>Ecdysozoa</taxon>
        <taxon>Nematoda</taxon>
        <taxon>Enoplea</taxon>
        <taxon>Dorylaimia</taxon>
        <taxon>Dioctophymatida</taxon>
        <taxon>Dioctophymatoidea</taxon>
        <taxon>Soboliphymatidae</taxon>
        <taxon>Soboliphyme</taxon>
    </lineage>
</organism>
<keyword evidence="3" id="KW-1185">Reference proteome</keyword>
<dbReference type="InterPro" id="IPR026508">
    <property type="entry name" value="TMEM164"/>
</dbReference>
<keyword evidence="1" id="KW-1133">Transmembrane helix</keyword>
<evidence type="ECO:0000313" key="4">
    <source>
        <dbReference type="WBParaSite" id="SBAD_0000930301-mRNA-1"/>
    </source>
</evidence>
<reference evidence="2 3" key="2">
    <citation type="submission" date="2018-11" db="EMBL/GenBank/DDBJ databases">
        <authorList>
            <consortium name="Pathogen Informatics"/>
        </authorList>
    </citation>
    <scope>NUCLEOTIDE SEQUENCE [LARGE SCALE GENOMIC DNA]</scope>
</reference>
<dbReference type="EMBL" id="UZAM01012172">
    <property type="protein sequence ID" value="VDP20432.1"/>
    <property type="molecule type" value="Genomic_DNA"/>
</dbReference>
<keyword evidence="1" id="KW-0812">Transmembrane</keyword>
<sequence>MRYLSNGINFSLPGTGGANCVRYLSVEQKLLETILSFALGIYEVRISLPKILRSPAFQQEGRVPNQPSCSVRYLLTALLVLAFSAEIFYKVLTESLLFLLNPCHVTTVLQLISLLSYSPSYFVRLMYGISMYMVSGATLAILFPVTNTRLYPGEVLSYYIHHFIMLLVPAYFLSLGGFYGPDSFINADFYRFVHGLLMLYNFGVLQLVGTTGGKKIIVFKFVEEALCGGMPCVLIKNVIVDADDIHEFTQVNLNCILCPAVSDPFSGRYYRICAVIHQTLFVPAHCYLHVTCSRKLLRYLSSKRKGRKSVVPLPEDVKYFIMNGTHT</sequence>
<dbReference type="WBParaSite" id="SBAD_0000930301-mRNA-1">
    <property type="protein sequence ID" value="SBAD_0000930301-mRNA-1"/>
    <property type="gene ID" value="SBAD_0000930301"/>
</dbReference>
<name>A0A183IZD0_9BILA</name>
<dbReference type="PANTHER" id="PTHR20948">
    <property type="entry name" value="TRANSMEMBRANE PROTEIN 164"/>
    <property type="match status" value="1"/>
</dbReference>
<protein>
    <submittedName>
        <fullName evidence="4">Transmembrane protein 164</fullName>
    </submittedName>
</protein>
<feature type="transmembrane region" description="Helical" evidence="1">
    <location>
        <begin position="155"/>
        <end position="180"/>
    </location>
</feature>
<feature type="transmembrane region" description="Helical" evidence="1">
    <location>
        <begin position="121"/>
        <end position="143"/>
    </location>
</feature>
<feature type="transmembrane region" description="Helical" evidence="1">
    <location>
        <begin position="71"/>
        <end position="89"/>
    </location>
</feature>
<reference evidence="4" key="1">
    <citation type="submission" date="2016-06" db="UniProtKB">
        <authorList>
            <consortium name="WormBaseParasite"/>
        </authorList>
    </citation>
    <scope>IDENTIFICATION</scope>
</reference>
<keyword evidence="1" id="KW-0472">Membrane</keyword>
<accession>A0A183IZD0</accession>
<gene>
    <name evidence="2" type="ORF">SBAD_LOCUS8978</name>
</gene>
<dbReference type="Proteomes" id="UP000270296">
    <property type="component" value="Unassembled WGS sequence"/>
</dbReference>
<evidence type="ECO:0000313" key="3">
    <source>
        <dbReference type="Proteomes" id="UP000270296"/>
    </source>
</evidence>
<evidence type="ECO:0000256" key="1">
    <source>
        <dbReference type="SAM" id="Phobius"/>
    </source>
</evidence>
<proteinExistence type="predicted"/>
<dbReference type="OrthoDB" id="17328at2759"/>